<reference evidence="2" key="1">
    <citation type="submission" date="2015-01" db="EMBL/GenBank/DDBJ databases">
        <title>Comparative genome analysis of Bacillus coagulans HM-08, Clostridium butyricum HM-68, Bacillus subtilis HM-66 and Bacillus paralicheniformis BL-09.</title>
        <authorList>
            <person name="Zhang H."/>
        </authorList>
    </citation>
    <scope>NUCLEOTIDE SEQUENCE [LARGE SCALE GENOMIC DNA]</scope>
    <source>
        <strain evidence="2">HM-08</strain>
    </source>
</reference>
<dbReference type="Proteomes" id="UP000032024">
    <property type="component" value="Chromosome"/>
</dbReference>
<sequence>MASDGSGLFIKKFVCQKFNFRLFLPGEFSFLQGENPIFLPDFCKKETNERSRFCLANREKTGIV</sequence>
<protein>
    <submittedName>
        <fullName evidence="1">Uncharacterized protein</fullName>
    </submittedName>
</protein>
<gene>
    <name evidence="1" type="ORF">SB48_HM08orf03939</name>
</gene>
<accession>A0AAN0T6U3</accession>
<evidence type="ECO:0000313" key="1">
    <source>
        <dbReference type="EMBL" id="AJO23273.1"/>
    </source>
</evidence>
<organism evidence="1 2">
    <name type="scientific">Heyndrickxia coagulans</name>
    <name type="common">Weizmannia coagulans</name>
    <dbReference type="NCBI Taxonomy" id="1398"/>
    <lineage>
        <taxon>Bacteria</taxon>
        <taxon>Bacillati</taxon>
        <taxon>Bacillota</taxon>
        <taxon>Bacilli</taxon>
        <taxon>Bacillales</taxon>
        <taxon>Bacillaceae</taxon>
        <taxon>Heyndrickxia</taxon>
    </lineage>
</organism>
<proteinExistence type="predicted"/>
<dbReference type="EMBL" id="CP010525">
    <property type="protein sequence ID" value="AJO23273.1"/>
    <property type="molecule type" value="Genomic_DNA"/>
</dbReference>
<evidence type="ECO:0000313" key="2">
    <source>
        <dbReference type="Proteomes" id="UP000032024"/>
    </source>
</evidence>
<name>A0AAN0T6U3_HEYCO</name>
<keyword evidence="2" id="KW-1185">Reference proteome</keyword>
<dbReference type="AlphaFoldDB" id="A0AAN0T6U3"/>